<proteinExistence type="inferred from homology"/>
<dbReference type="GO" id="GO:0016301">
    <property type="term" value="F:kinase activity"/>
    <property type="evidence" value="ECO:0007669"/>
    <property type="project" value="UniProtKB-KW"/>
</dbReference>
<dbReference type="Proteomes" id="UP000188324">
    <property type="component" value="Chromosome"/>
</dbReference>
<dbReference type="AlphaFoldDB" id="A0A1Q2CHK1"/>
<dbReference type="InterPro" id="IPR005129">
    <property type="entry name" value="GTPase_ArgK"/>
</dbReference>
<accession>A0A1Q2CHK1</accession>
<dbReference type="Gene3D" id="1.10.287.130">
    <property type="match status" value="1"/>
</dbReference>
<gene>
    <name evidence="2" type="ORF">RPIT_12675</name>
</gene>
<dbReference type="NCBIfam" id="NF006958">
    <property type="entry name" value="PRK09435.1"/>
    <property type="match status" value="1"/>
</dbReference>
<evidence type="ECO:0000313" key="2">
    <source>
        <dbReference type="EMBL" id="AQP45553.1"/>
    </source>
</evidence>
<dbReference type="GO" id="GO:0003924">
    <property type="term" value="F:GTPase activity"/>
    <property type="evidence" value="ECO:0007669"/>
    <property type="project" value="InterPro"/>
</dbReference>
<dbReference type="RefSeq" id="WP_077343760.1">
    <property type="nucleotide sequence ID" value="NZ_CP019605.1"/>
</dbReference>
<dbReference type="GO" id="GO:0005525">
    <property type="term" value="F:GTP binding"/>
    <property type="evidence" value="ECO:0007669"/>
    <property type="project" value="InterPro"/>
</dbReference>
<evidence type="ECO:0000256" key="1">
    <source>
        <dbReference type="ARBA" id="ARBA00009625"/>
    </source>
</evidence>
<dbReference type="SUPFAM" id="SSF52540">
    <property type="entry name" value="P-loop containing nucleoside triphosphate hydrolases"/>
    <property type="match status" value="1"/>
</dbReference>
<dbReference type="NCBIfam" id="TIGR00750">
    <property type="entry name" value="lao"/>
    <property type="match status" value="1"/>
</dbReference>
<organism evidence="2 3">
    <name type="scientific">Tessaracoccus flavus</name>
    <dbReference type="NCBI Taxonomy" id="1610493"/>
    <lineage>
        <taxon>Bacteria</taxon>
        <taxon>Bacillati</taxon>
        <taxon>Actinomycetota</taxon>
        <taxon>Actinomycetes</taxon>
        <taxon>Propionibacteriales</taxon>
        <taxon>Propionibacteriaceae</taxon>
        <taxon>Tessaracoccus</taxon>
    </lineage>
</organism>
<dbReference type="KEGG" id="tfl:RPIT_12675"/>
<dbReference type="PANTHER" id="PTHR23408">
    <property type="entry name" value="METHYLMALONYL-COA MUTASE"/>
    <property type="match status" value="1"/>
</dbReference>
<comment type="similarity">
    <text evidence="1">Belongs to the SIMIBI class G3E GTPase family. ArgK/MeaB subfamily.</text>
</comment>
<protein>
    <submittedName>
        <fullName evidence="2">ATPase/protein kinase</fullName>
    </submittedName>
</protein>
<dbReference type="CDD" id="cd03114">
    <property type="entry name" value="MMAA-like"/>
    <property type="match status" value="1"/>
</dbReference>
<dbReference type="Pfam" id="PF03308">
    <property type="entry name" value="MeaB"/>
    <property type="match status" value="1"/>
</dbReference>
<sequence length="344" mass="36992">MRKVTIEELADKIAEGSRGHIARAITLVESTKPAHREQAHELLQRIAPRTGGAFRVGVSGVPGAGKSTFIDAMGVKLIDERGHKVAVLAVDPSSSRTGGSILGDRTRMSELAQRENAFIRPSPSGGHLGGVARATRESMLVLEAAGYDVVLVETVGVGQSEVAVAGMVDTFLMLQVARTGDMLQGIKRGILELADVIAITKADGDNEQAARVAARELSIAMKLITSDNDKRRAPVLTCSSYTGAGLDELWDTVEKHRAELESSGTLAPRRLAQQRDWLWNMVRDELMESLRTSPGVRQTAADVEARLADESLSALEGSQEILRAFAAAVPTMHWGDQTSLRLPE</sequence>
<evidence type="ECO:0000313" key="3">
    <source>
        <dbReference type="Proteomes" id="UP000188324"/>
    </source>
</evidence>
<dbReference type="OrthoDB" id="9778292at2"/>
<dbReference type="Gene3D" id="3.40.50.300">
    <property type="entry name" value="P-loop containing nucleotide triphosphate hydrolases"/>
    <property type="match status" value="1"/>
</dbReference>
<keyword evidence="2" id="KW-0418">Kinase</keyword>
<dbReference type="PANTHER" id="PTHR23408:SF3">
    <property type="entry name" value="METHYLMALONIC ACIDURIA TYPE A PROTEIN, MITOCHONDRIAL"/>
    <property type="match status" value="1"/>
</dbReference>
<dbReference type="InterPro" id="IPR027417">
    <property type="entry name" value="P-loop_NTPase"/>
</dbReference>
<dbReference type="EMBL" id="CP019605">
    <property type="protein sequence ID" value="AQP45553.1"/>
    <property type="molecule type" value="Genomic_DNA"/>
</dbReference>
<name>A0A1Q2CHK1_9ACTN</name>
<dbReference type="STRING" id="1610493.RPIT_12675"/>
<reference evidence="2 3" key="1">
    <citation type="journal article" date="2016" name="Int. J. Syst. Evol. Microbiol.">
        <title>Tessaracoccus flavus sp. nov., isolated from the drainage system of a lindane-producing factory.</title>
        <authorList>
            <person name="Kumari R."/>
            <person name="Singh P."/>
            <person name="Schumann P."/>
            <person name="Lal R."/>
        </authorList>
    </citation>
    <scope>NUCLEOTIDE SEQUENCE [LARGE SCALE GENOMIC DNA]</scope>
    <source>
        <strain evidence="2 3">RP1T</strain>
    </source>
</reference>
<dbReference type="GO" id="GO:0005737">
    <property type="term" value="C:cytoplasm"/>
    <property type="evidence" value="ECO:0007669"/>
    <property type="project" value="TreeGrafter"/>
</dbReference>
<keyword evidence="3" id="KW-1185">Reference proteome</keyword>
<dbReference type="Gene3D" id="1.20.5.170">
    <property type="match status" value="1"/>
</dbReference>
<keyword evidence="2" id="KW-0808">Transferase</keyword>